<name>A0A0U2VRQ3_9ENTE</name>
<reference evidence="3" key="1">
    <citation type="submission" date="2015-12" db="EMBL/GenBank/DDBJ databases">
        <authorList>
            <person name="Lauer A."/>
            <person name="Humrighouse B."/>
            <person name="Loparev V."/>
            <person name="Shewmaker P.L."/>
            <person name="Whitney A.M."/>
            <person name="McLaughlin R.W."/>
        </authorList>
    </citation>
    <scope>NUCLEOTIDE SEQUENCE [LARGE SCALE GENOMIC DNA]</scope>
    <source>
        <strain evidence="3">LMG 26678</strain>
    </source>
</reference>
<dbReference type="Proteomes" id="UP000067523">
    <property type="component" value="Chromosome"/>
</dbReference>
<dbReference type="RefSeq" id="WP_208929355.1">
    <property type="nucleotide sequence ID" value="NZ_CP013655.1"/>
</dbReference>
<accession>A0A0U2VRQ3</accession>
<organism evidence="2 3">
    <name type="scientific">Enterococcus rotai</name>
    <dbReference type="NCBI Taxonomy" id="118060"/>
    <lineage>
        <taxon>Bacteria</taxon>
        <taxon>Bacillati</taxon>
        <taxon>Bacillota</taxon>
        <taxon>Bacilli</taxon>
        <taxon>Lactobacillales</taxon>
        <taxon>Enterococcaceae</taxon>
        <taxon>Enterococcus</taxon>
    </lineage>
</organism>
<sequence length="316" mass="37502">MVFKDFQLNCFEMLIADILLKNKLDYHYAFHEVGLCYFESTNKKDKDVLFTDNSKYSEILERIFNIKMIENIYNDFTEYSKNITNKLESSSVIVKLDNFYLPYSNAYKKKHMVHAISIIYETNRYYYISDNYYGYEGKVEKKIIFEAIQKLLKIKGHYGELISFDFLNCETQNIDTSAIKRKNLSLMIDKNYYPQLKGFNKYVGIFAIDRLKKNLEMSIQTKNIENIEDIAEITDRISRSRIQGSVFFKLFNDRVISKVYGDAQREWAIITVLLMKVFVREDFSSNLSSKLFSRLENIKKKEIEIVKHLKAEINTY</sequence>
<evidence type="ECO:0000313" key="2">
    <source>
        <dbReference type="EMBL" id="ALS36068.1"/>
    </source>
</evidence>
<dbReference type="STRING" id="118060.ATZ35_02495"/>
<proteinExistence type="predicted"/>
<evidence type="ECO:0000313" key="3">
    <source>
        <dbReference type="Proteomes" id="UP000067523"/>
    </source>
</evidence>
<evidence type="ECO:0000259" key="1">
    <source>
        <dbReference type="Pfam" id="PF14399"/>
    </source>
</evidence>
<dbReference type="InterPro" id="IPR026935">
    <property type="entry name" value="BtrH_N"/>
</dbReference>
<feature type="domain" description="Butirosin biosynthesis protein H N-terminal" evidence="1">
    <location>
        <begin position="33"/>
        <end position="131"/>
    </location>
</feature>
<gene>
    <name evidence="2" type="ORF">ATZ35_02495</name>
</gene>
<keyword evidence="3" id="KW-1185">Reference proteome</keyword>
<dbReference type="EMBL" id="CP013655">
    <property type="protein sequence ID" value="ALS36068.1"/>
    <property type="molecule type" value="Genomic_DNA"/>
</dbReference>
<dbReference type="Pfam" id="PF14399">
    <property type="entry name" value="BtrH_N"/>
    <property type="match status" value="1"/>
</dbReference>
<dbReference type="KEGG" id="erx:ATZ35_02495"/>
<protein>
    <recommendedName>
        <fullName evidence="1">Butirosin biosynthesis protein H N-terminal domain-containing protein</fullName>
    </recommendedName>
</protein>
<dbReference type="AlphaFoldDB" id="A0A0U2VRQ3"/>